<evidence type="ECO:0000313" key="1">
    <source>
        <dbReference type="EMBL" id="MBR7796472.1"/>
    </source>
</evidence>
<organism evidence="1 2">
    <name type="scientific">Virgibacillus salarius</name>
    <dbReference type="NCBI Taxonomy" id="447199"/>
    <lineage>
        <taxon>Bacteria</taxon>
        <taxon>Bacillati</taxon>
        <taxon>Bacillota</taxon>
        <taxon>Bacilli</taxon>
        <taxon>Bacillales</taxon>
        <taxon>Bacillaceae</taxon>
        <taxon>Virgibacillus</taxon>
    </lineage>
</organism>
<accession>A0A941IBJ8</accession>
<keyword evidence="2" id="KW-1185">Reference proteome</keyword>
<dbReference type="AlphaFoldDB" id="A0A941IBJ8"/>
<dbReference type="Proteomes" id="UP000675284">
    <property type="component" value="Unassembled WGS sequence"/>
</dbReference>
<comment type="caution">
    <text evidence="1">The sequence shown here is derived from an EMBL/GenBank/DDBJ whole genome shotgun (WGS) entry which is preliminary data.</text>
</comment>
<dbReference type="EMBL" id="JAGSOT010000028">
    <property type="protein sequence ID" value="MBR7796472.1"/>
    <property type="molecule type" value="Genomic_DNA"/>
</dbReference>
<sequence length="56" mass="6499">MRWIVLPVISIKVCQFRGIMERNLLVKSMEFGKKDTMKTINVEDESIDIAIDIESN</sequence>
<name>A0A941IBJ8_9BACI</name>
<dbReference type="RefSeq" id="WP_166530409.1">
    <property type="nucleotide sequence ID" value="NZ_JAGSOT010000028.1"/>
</dbReference>
<proteinExistence type="predicted"/>
<reference evidence="1" key="1">
    <citation type="submission" date="2021-04" db="EMBL/GenBank/DDBJ databases">
        <title>Isolation and polyphasic classification of algal microorganism.</title>
        <authorList>
            <person name="Wang S."/>
        </authorList>
    </citation>
    <scope>NUCLEOTIDE SEQUENCE</scope>
    <source>
        <strain evidence="1">720a</strain>
    </source>
</reference>
<gene>
    <name evidence="1" type="ORF">KCX74_10530</name>
</gene>
<evidence type="ECO:0000313" key="2">
    <source>
        <dbReference type="Proteomes" id="UP000675284"/>
    </source>
</evidence>
<protein>
    <submittedName>
        <fullName evidence="1">Uncharacterized protein</fullName>
    </submittedName>
</protein>